<feature type="compositionally biased region" description="Polar residues" evidence="1">
    <location>
        <begin position="11"/>
        <end position="26"/>
    </location>
</feature>
<dbReference type="GeneTree" id="ENSGT01100000263839"/>
<reference evidence="2" key="1">
    <citation type="submission" date="2025-08" db="UniProtKB">
        <authorList>
            <consortium name="Ensembl"/>
        </authorList>
    </citation>
    <scope>IDENTIFICATION</scope>
</reference>
<feature type="region of interest" description="Disordered" evidence="1">
    <location>
        <begin position="1"/>
        <end position="31"/>
    </location>
</feature>
<dbReference type="Proteomes" id="UP000694546">
    <property type="component" value="Chromosome 5"/>
</dbReference>
<dbReference type="Ensembl" id="ENSGMOT00000043644.1">
    <property type="protein sequence ID" value="ENSGMOP00000058863.1"/>
    <property type="gene ID" value="ENSGMOG00000022191.1"/>
</dbReference>
<name>A0A8C5CCX3_GADMO</name>
<keyword evidence="3" id="KW-1185">Reference proteome</keyword>
<reference evidence="2" key="2">
    <citation type="submission" date="2025-09" db="UniProtKB">
        <authorList>
            <consortium name="Ensembl"/>
        </authorList>
    </citation>
    <scope>IDENTIFICATION</scope>
</reference>
<organism evidence="2 3">
    <name type="scientific">Gadus morhua</name>
    <name type="common">Atlantic cod</name>
    <dbReference type="NCBI Taxonomy" id="8049"/>
    <lineage>
        <taxon>Eukaryota</taxon>
        <taxon>Metazoa</taxon>
        <taxon>Chordata</taxon>
        <taxon>Craniata</taxon>
        <taxon>Vertebrata</taxon>
        <taxon>Euteleostomi</taxon>
        <taxon>Actinopterygii</taxon>
        <taxon>Neopterygii</taxon>
        <taxon>Teleostei</taxon>
        <taxon>Neoteleostei</taxon>
        <taxon>Acanthomorphata</taxon>
        <taxon>Zeiogadaria</taxon>
        <taxon>Gadariae</taxon>
        <taxon>Gadiformes</taxon>
        <taxon>Gadoidei</taxon>
        <taxon>Gadidae</taxon>
        <taxon>Gadus</taxon>
    </lineage>
</organism>
<sequence length="67" mass="7635">MNHLDPIQRPKGQSSKVQNGAVTQKDSLNDDEFEPYLNTQARQVRILVTNKADCYSAITIVNWPTFK</sequence>
<dbReference type="AlphaFoldDB" id="A0A8C5CCX3"/>
<accession>A0A8C5CCX3</accession>
<proteinExistence type="predicted"/>
<evidence type="ECO:0000313" key="2">
    <source>
        <dbReference type="Ensembl" id="ENSGMOP00000058863.1"/>
    </source>
</evidence>
<evidence type="ECO:0000313" key="3">
    <source>
        <dbReference type="Proteomes" id="UP000694546"/>
    </source>
</evidence>
<protein>
    <submittedName>
        <fullName evidence="2">Uncharacterized protein</fullName>
    </submittedName>
</protein>
<evidence type="ECO:0000256" key="1">
    <source>
        <dbReference type="SAM" id="MobiDB-lite"/>
    </source>
</evidence>